<comment type="function">
    <text evidence="7">Part of a heterotetrameric complex that catalyzes the two-step biosynthesis of anthranilate, an intermediate in the biosynthesis of L-tryptophan. In the first step, the glutamine-binding beta subunit (TrpG) of anthranilate synthase (AS) provides the glutamine amidotransferase activity which generates ammonia as a substrate that, along with chorismate, is used in the second step, catalyzed by the large alpha subunit of AS (TrpE) to produce anthranilate. In the absence of TrpG, TrpE can synthesize anthranilate directly from chorismate and high concentrations of ammonia.</text>
</comment>
<protein>
    <recommendedName>
        <fullName evidence="3">Anthranilate synthase component 1</fullName>
    </recommendedName>
</protein>
<evidence type="ECO:0000256" key="6">
    <source>
        <dbReference type="ARBA" id="ARBA00023239"/>
    </source>
</evidence>
<sequence length="470" mass="53417">MKTYTLQTQYRQLLADTVTPVGIYLQLRDKYRNCLLLESSDYHGHENSFTYICCEPIAEFKLKDNVLRRSYPDGTLDEQVLEQKRDAVKLLQAYCETFKTGAGPFGFIQNGLFGYMSFEAVQYYEQVEMRQKETAHAELPEILYQAFRFVIAIDHFKNELYIFEHTFGKQPSNEGLDELETLIRNKNFPVFHFSTAGEEATNQTDEEFLRVIEEGKRHCHLGNVFQIVLSRRFSQAFQGDEFNVYRALRSINPSPYLFYFDYGNFKIFGSSPEAQLTIKNDTATIYPIAGTFKRTGNDAADAELAQKLYDDPKENSEHVMLVDLARNDLSRHGDNVQVEVFKEVQYYSHVIHLVSKVTANLPQAHGSVQMVADTFPAGTLSGAPKHRALTLIDELEPTGRGYYGGCIGYLGFGGDFNHAIMIRSFLSVQNKLYFQAGAGVVAKSDTRSELNEVHHKLAALRKALEKAATI</sequence>
<keyword evidence="5" id="KW-0460">Magnesium</keyword>
<dbReference type="PRINTS" id="PR00095">
    <property type="entry name" value="ANTSNTHASEI"/>
</dbReference>
<dbReference type="OrthoDB" id="9803598at2"/>
<comment type="subunit">
    <text evidence="2">Heterotetramer consisting of two non-identical subunits: a beta subunit (TrpG) and a large alpha subunit (TrpE).</text>
</comment>
<dbReference type="InterPro" id="IPR015890">
    <property type="entry name" value="Chorismate_C"/>
</dbReference>
<evidence type="ECO:0000256" key="4">
    <source>
        <dbReference type="ARBA" id="ARBA00022723"/>
    </source>
</evidence>
<evidence type="ECO:0000256" key="2">
    <source>
        <dbReference type="ARBA" id="ARBA00011575"/>
    </source>
</evidence>
<keyword evidence="4" id="KW-0479">Metal-binding</keyword>
<dbReference type="GO" id="GO:0046872">
    <property type="term" value="F:metal ion binding"/>
    <property type="evidence" value="ECO:0007669"/>
    <property type="project" value="UniProtKB-KW"/>
</dbReference>
<dbReference type="AlphaFoldDB" id="A0A3M9MY37"/>
<evidence type="ECO:0000256" key="7">
    <source>
        <dbReference type="ARBA" id="ARBA00025634"/>
    </source>
</evidence>
<dbReference type="Proteomes" id="UP000272117">
    <property type="component" value="Unassembled WGS sequence"/>
</dbReference>
<dbReference type="Pfam" id="PF00425">
    <property type="entry name" value="Chorismate_bind"/>
    <property type="match status" value="1"/>
</dbReference>
<evidence type="ECO:0000313" key="11">
    <source>
        <dbReference type="EMBL" id="RNI30462.1"/>
    </source>
</evidence>
<dbReference type="InterPro" id="IPR005801">
    <property type="entry name" value="ADC_synthase"/>
</dbReference>
<proteinExistence type="predicted"/>
<dbReference type="RefSeq" id="WP_123125679.1">
    <property type="nucleotide sequence ID" value="NZ_RJJD01000002.1"/>
</dbReference>
<keyword evidence="12" id="KW-1185">Reference proteome</keyword>
<dbReference type="GO" id="GO:0000162">
    <property type="term" value="P:L-tryptophan biosynthetic process"/>
    <property type="evidence" value="ECO:0007669"/>
    <property type="project" value="TreeGrafter"/>
</dbReference>
<reference evidence="11 12" key="1">
    <citation type="submission" date="2018-11" db="EMBL/GenBank/DDBJ databases">
        <title>Rufibacter latericius sp. nov., isolated from water in Baiyang Lake.</title>
        <authorList>
            <person name="Yang Y."/>
        </authorList>
    </citation>
    <scope>NUCLEOTIDE SEQUENCE [LARGE SCALE GENOMIC DNA]</scope>
    <source>
        <strain evidence="11 12">R-22-1c-1</strain>
    </source>
</reference>
<dbReference type="EMBL" id="RJJD01000002">
    <property type="protein sequence ID" value="RNI30462.1"/>
    <property type="molecule type" value="Genomic_DNA"/>
</dbReference>
<dbReference type="PANTHER" id="PTHR11236:SF48">
    <property type="entry name" value="ISOCHORISMATE SYNTHASE MENF"/>
    <property type="match status" value="1"/>
</dbReference>
<organism evidence="11 12">
    <name type="scientific">Rufibacter latericius</name>
    <dbReference type="NCBI Taxonomy" id="2487040"/>
    <lineage>
        <taxon>Bacteria</taxon>
        <taxon>Pseudomonadati</taxon>
        <taxon>Bacteroidota</taxon>
        <taxon>Cytophagia</taxon>
        <taxon>Cytophagales</taxon>
        <taxon>Hymenobacteraceae</taxon>
        <taxon>Rufibacter</taxon>
    </lineage>
</organism>
<evidence type="ECO:0000256" key="1">
    <source>
        <dbReference type="ARBA" id="ARBA00001946"/>
    </source>
</evidence>
<comment type="catalytic activity">
    <reaction evidence="8">
        <text>chorismate + L-glutamine = anthranilate + pyruvate + L-glutamate + H(+)</text>
        <dbReference type="Rhea" id="RHEA:21732"/>
        <dbReference type="ChEBI" id="CHEBI:15361"/>
        <dbReference type="ChEBI" id="CHEBI:15378"/>
        <dbReference type="ChEBI" id="CHEBI:16567"/>
        <dbReference type="ChEBI" id="CHEBI:29748"/>
        <dbReference type="ChEBI" id="CHEBI:29985"/>
        <dbReference type="ChEBI" id="CHEBI:58359"/>
        <dbReference type="EC" id="4.1.3.27"/>
    </reaction>
</comment>
<evidence type="ECO:0000256" key="5">
    <source>
        <dbReference type="ARBA" id="ARBA00022842"/>
    </source>
</evidence>
<evidence type="ECO:0000259" key="10">
    <source>
        <dbReference type="Pfam" id="PF04715"/>
    </source>
</evidence>
<dbReference type="PANTHER" id="PTHR11236">
    <property type="entry name" value="AMINOBENZOATE/ANTHRANILATE SYNTHASE"/>
    <property type="match status" value="1"/>
</dbReference>
<dbReference type="InterPro" id="IPR006805">
    <property type="entry name" value="Anth_synth_I_N"/>
</dbReference>
<dbReference type="InterPro" id="IPR019999">
    <property type="entry name" value="Anth_synth_I-like"/>
</dbReference>
<dbReference type="SUPFAM" id="SSF56322">
    <property type="entry name" value="ADC synthase"/>
    <property type="match status" value="1"/>
</dbReference>
<dbReference type="Gene3D" id="3.60.120.10">
    <property type="entry name" value="Anthranilate synthase"/>
    <property type="match status" value="1"/>
</dbReference>
<evidence type="ECO:0000256" key="3">
    <source>
        <dbReference type="ARBA" id="ARBA00020653"/>
    </source>
</evidence>
<comment type="caution">
    <text evidence="11">The sequence shown here is derived from an EMBL/GenBank/DDBJ whole genome shotgun (WGS) entry which is preliminary data.</text>
</comment>
<evidence type="ECO:0000256" key="8">
    <source>
        <dbReference type="ARBA" id="ARBA00047683"/>
    </source>
</evidence>
<evidence type="ECO:0000313" key="12">
    <source>
        <dbReference type="Proteomes" id="UP000272117"/>
    </source>
</evidence>
<accession>A0A3M9MY37</accession>
<comment type="cofactor">
    <cofactor evidence="1">
        <name>Mg(2+)</name>
        <dbReference type="ChEBI" id="CHEBI:18420"/>
    </cofactor>
</comment>
<evidence type="ECO:0000259" key="9">
    <source>
        <dbReference type="Pfam" id="PF00425"/>
    </source>
</evidence>
<feature type="domain" description="Chorismate-utilising enzyme C-terminal" evidence="9">
    <location>
        <begin position="205"/>
        <end position="456"/>
    </location>
</feature>
<feature type="domain" description="Anthranilate synthase component I N-terminal" evidence="10">
    <location>
        <begin position="16"/>
        <end position="162"/>
    </location>
</feature>
<name>A0A3M9MY37_9BACT</name>
<dbReference type="Pfam" id="PF04715">
    <property type="entry name" value="Anth_synt_I_N"/>
    <property type="match status" value="1"/>
</dbReference>
<gene>
    <name evidence="11" type="ORF">EFB08_04145</name>
</gene>
<dbReference type="GO" id="GO:0004049">
    <property type="term" value="F:anthranilate synthase activity"/>
    <property type="evidence" value="ECO:0007669"/>
    <property type="project" value="UniProtKB-EC"/>
</dbReference>
<keyword evidence="6" id="KW-0456">Lyase</keyword>